<reference evidence="3 4" key="1">
    <citation type="submission" date="2019-01" db="EMBL/GenBank/DDBJ databases">
        <authorList>
            <person name="Ramaprasad A."/>
        </authorList>
    </citation>
    <scope>NUCLEOTIDE SEQUENCE [LARGE SCALE GENOMIC DNA]</scope>
</reference>
<feature type="compositionally biased region" description="Polar residues" evidence="1">
    <location>
        <begin position="356"/>
        <end position="371"/>
    </location>
</feature>
<feature type="compositionally biased region" description="Low complexity" evidence="1">
    <location>
        <begin position="498"/>
        <end position="530"/>
    </location>
</feature>
<evidence type="ECO:0000313" key="3">
    <source>
        <dbReference type="EMBL" id="VEV54556.1"/>
    </source>
</evidence>
<organism evidence="3 4">
    <name type="scientific">Plasmodium vinckei vinckei</name>
    <dbReference type="NCBI Taxonomy" id="54757"/>
    <lineage>
        <taxon>Eukaryota</taxon>
        <taxon>Sar</taxon>
        <taxon>Alveolata</taxon>
        <taxon>Apicomplexa</taxon>
        <taxon>Aconoidasida</taxon>
        <taxon>Haemosporida</taxon>
        <taxon>Plasmodiidae</taxon>
        <taxon>Plasmodium</taxon>
        <taxon>Plasmodium (Vinckeia)</taxon>
    </lineage>
</organism>
<feature type="compositionally biased region" description="Basic and acidic residues" evidence="1">
    <location>
        <begin position="292"/>
        <end position="302"/>
    </location>
</feature>
<dbReference type="EMBL" id="LR215057">
    <property type="protein sequence ID" value="VEV54556.1"/>
    <property type="molecule type" value="Genomic_DNA"/>
</dbReference>
<dbReference type="AlphaFoldDB" id="A0A449BM75"/>
<keyword evidence="2" id="KW-0812">Transmembrane</keyword>
<gene>
    <name evidence="3" type="ORF">PVVCY_0101660</name>
</gene>
<dbReference type="KEGG" id="pvv:PVVCY_0101660"/>
<feature type="compositionally biased region" description="Low complexity" evidence="1">
    <location>
        <begin position="372"/>
        <end position="384"/>
    </location>
</feature>
<dbReference type="VEuPathDB" id="PlasmoDB:PVVCY_0101660"/>
<feature type="transmembrane region" description="Helical" evidence="2">
    <location>
        <begin position="592"/>
        <end position="610"/>
    </location>
</feature>
<dbReference type="RefSeq" id="XP_037490039.1">
    <property type="nucleotide sequence ID" value="XM_037634251.1"/>
</dbReference>
<dbReference type="OrthoDB" id="373236at2759"/>
<evidence type="ECO:0000256" key="1">
    <source>
        <dbReference type="SAM" id="MobiDB-lite"/>
    </source>
</evidence>
<feature type="region of interest" description="Disordered" evidence="1">
    <location>
        <begin position="469"/>
        <end position="560"/>
    </location>
</feature>
<keyword evidence="2" id="KW-1133">Transmembrane helix</keyword>
<accession>A0A449BM75</accession>
<feature type="transmembrane region" description="Helical" evidence="2">
    <location>
        <begin position="670"/>
        <end position="690"/>
    </location>
</feature>
<name>A0A449BM75_PLAVN</name>
<dbReference type="InterPro" id="IPR006477">
    <property type="entry name" value="Yir_bir_cir"/>
</dbReference>
<dbReference type="Pfam" id="PF06022">
    <property type="entry name" value="Cir_Bir_Yir"/>
    <property type="match status" value="1"/>
</dbReference>
<feature type="compositionally biased region" description="Polar residues" evidence="1">
    <location>
        <begin position="536"/>
        <end position="560"/>
    </location>
</feature>
<evidence type="ECO:0000313" key="4">
    <source>
        <dbReference type="Proteomes" id="UP000290582"/>
    </source>
</evidence>
<sequence>MANEACKLLRKADAYFKNENVDVTKFDKSNLFTYKCPKKGEKYECTTNNERINALGVNLYQNIYKIANTLNGTGDNGNRHIEIFIMWLSDKLYKLEANKTQTLEESYKNNLEKHTGNYKYWNILDSKQSYKKANVWYMSELYRLLNCICNIVIEYKKKNKNKEKIENYSSQCYQEFNNVYNIVKNCYSYFHLLKFLKSIYDDIRNHAIKDANNKKEAIRKAFITNNTFKKAVSPHKANLGEAFEQILNGSTISLIDLTTSDWNQKFLDVSDKILDFHTQVCINSHSELMEEVKKQQELESKNQPKAPPQTQHLGSLPLLSQDQDSPSSQKGTPLQKPQEGEPNSQNEPKTLDNSKENTGGANDNKGNPNDGSNDSTSSDPATSTPGGNFYWGSLFNGSLFNRTEIFNKASQFIDKSRQTVKEVTDKISSAYTNAVDNLKSAYTVSNNYISGVVSSVTDKLSSFGTFQLSDDQSGSNSLGGGVDTSDPSQPKSPPPLQSLPSSPSDSQTRSDPPSQKSLGSQTSTTTIQQIAPTGGNIASQTPPSGQGTLSISGNNSSNTKNENLITMANVKMKEAPSIWCIGTNTKCDITRISIIVISIFAFLAIMYKYISLGCTSKSKRKKTIKKVINSIGGKRPVQIIIKSYDRNKDLKPVINSVGRKKDSLLNIYKLMQADPVPFINLFFLLIFFVYKKKINYLEL</sequence>
<dbReference type="GeneID" id="19962957"/>
<evidence type="ECO:0000256" key="2">
    <source>
        <dbReference type="SAM" id="Phobius"/>
    </source>
</evidence>
<dbReference type="Proteomes" id="UP000290582">
    <property type="component" value="Chromosome PVVCY_01"/>
</dbReference>
<feature type="compositionally biased region" description="Low complexity" evidence="1">
    <location>
        <begin position="315"/>
        <end position="329"/>
    </location>
</feature>
<keyword evidence="2" id="KW-0472">Membrane</keyword>
<feature type="region of interest" description="Disordered" evidence="1">
    <location>
        <begin position="292"/>
        <end position="384"/>
    </location>
</feature>
<protein>
    <submittedName>
        <fullName evidence="3">PIR protein CIR protein</fullName>
    </submittedName>
</protein>
<proteinExistence type="predicted"/>